<evidence type="ECO:0000313" key="2">
    <source>
        <dbReference type="Proteomes" id="UP001157502"/>
    </source>
</evidence>
<dbReference type="EMBL" id="CM055762">
    <property type="protein sequence ID" value="KAJ7985791.1"/>
    <property type="molecule type" value="Genomic_DNA"/>
</dbReference>
<name>A0ACC2F359_DALPE</name>
<comment type="caution">
    <text evidence="1">The sequence shown here is derived from an EMBL/GenBank/DDBJ whole genome shotgun (WGS) entry which is preliminary data.</text>
</comment>
<protein>
    <submittedName>
        <fullName evidence="1">Uncharacterized protein</fullName>
    </submittedName>
</protein>
<sequence>MLLGLFNGLQTPSRCSESAFLSLSFFTRYPATFRPQSLSLMRSLLCWAVGCSSTLAPIDNLNYCYPAC</sequence>
<reference evidence="1" key="1">
    <citation type="submission" date="2021-05" db="EMBL/GenBank/DDBJ databases">
        <authorList>
            <person name="Pan Q."/>
            <person name="Jouanno E."/>
            <person name="Zahm M."/>
            <person name="Klopp C."/>
            <person name="Cabau C."/>
            <person name="Louis A."/>
            <person name="Berthelot C."/>
            <person name="Parey E."/>
            <person name="Roest Crollius H."/>
            <person name="Montfort J."/>
            <person name="Robinson-Rechavi M."/>
            <person name="Bouchez O."/>
            <person name="Lampietro C."/>
            <person name="Lopez Roques C."/>
            <person name="Donnadieu C."/>
            <person name="Postlethwait J."/>
            <person name="Bobe J."/>
            <person name="Dillon D."/>
            <person name="Chandos A."/>
            <person name="von Hippel F."/>
            <person name="Guiguen Y."/>
        </authorList>
    </citation>
    <scope>NUCLEOTIDE SEQUENCE</scope>
    <source>
        <strain evidence="1">YG-Jan2019</strain>
    </source>
</reference>
<accession>A0ACC2F359</accession>
<evidence type="ECO:0000313" key="1">
    <source>
        <dbReference type="EMBL" id="KAJ7985791.1"/>
    </source>
</evidence>
<keyword evidence="2" id="KW-1185">Reference proteome</keyword>
<proteinExistence type="predicted"/>
<organism evidence="1 2">
    <name type="scientific">Dallia pectoralis</name>
    <name type="common">Alaska blackfish</name>
    <dbReference type="NCBI Taxonomy" id="75939"/>
    <lineage>
        <taxon>Eukaryota</taxon>
        <taxon>Metazoa</taxon>
        <taxon>Chordata</taxon>
        <taxon>Craniata</taxon>
        <taxon>Vertebrata</taxon>
        <taxon>Euteleostomi</taxon>
        <taxon>Actinopterygii</taxon>
        <taxon>Neopterygii</taxon>
        <taxon>Teleostei</taxon>
        <taxon>Protacanthopterygii</taxon>
        <taxon>Esociformes</taxon>
        <taxon>Umbridae</taxon>
        <taxon>Dallia</taxon>
    </lineage>
</organism>
<gene>
    <name evidence="1" type="ORF">DPEC_G00344140</name>
</gene>
<dbReference type="Proteomes" id="UP001157502">
    <property type="component" value="Chromosome 35"/>
</dbReference>